<organism evidence="1 2">
    <name type="scientific">Allokutzneria multivorans</name>
    <dbReference type="NCBI Taxonomy" id="1142134"/>
    <lineage>
        <taxon>Bacteria</taxon>
        <taxon>Bacillati</taxon>
        <taxon>Actinomycetota</taxon>
        <taxon>Actinomycetes</taxon>
        <taxon>Pseudonocardiales</taxon>
        <taxon>Pseudonocardiaceae</taxon>
        <taxon>Allokutzneria</taxon>
    </lineage>
</organism>
<evidence type="ECO:0000313" key="1">
    <source>
        <dbReference type="EMBL" id="GAA4001986.1"/>
    </source>
</evidence>
<evidence type="ECO:0000313" key="2">
    <source>
        <dbReference type="Proteomes" id="UP001501747"/>
    </source>
</evidence>
<keyword evidence="2" id="KW-1185">Reference proteome</keyword>
<reference evidence="2" key="1">
    <citation type="journal article" date="2019" name="Int. J. Syst. Evol. Microbiol.">
        <title>The Global Catalogue of Microorganisms (GCM) 10K type strain sequencing project: providing services to taxonomists for standard genome sequencing and annotation.</title>
        <authorList>
            <consortium name="The Broad Institute Genomics Platform"/>
            <consortium name="The Broad Institute Genome Sequencing Center for Infectious Disease"/>
            <person name="Wu L."/>
            <person name="Ma J."/>
        </authorList>
    </citation>
    <scope>NUCLEOTIDE SEQUENCE [LARGE SCALE GENOMIC DNA]</scope>
    <source>
        <strain evidence="2">JCM 17342</strain>
    </source>
</reference>
<sequence length="84" mass="8651">MALVIAMFSDSRNSQQAPIATATTSSRTPPAAMLSTVLARLLIRLRPPGSGTPASGIRLVGDGGGAKWSSVEAIRLSASSDLER</sequence>
<dbReference type="Proteomes" id="UP001501747">
    <property type="component" value="Unassembled WGS sequence"/>
</dbReference>
<gene>
    <name evidence="1" type="ORF">GCM10022247_23380</name>
</gene>
<comment type="caution">
    <text evidence="1">The sequence shown here is derived from an EMBL/GenBank/DDBJ whole genome shotgun (WGS) entry which is preliminary data.</text>
</comment>
<accession>A0ABP7RTU7</accession>
<dbReference type="EMBL" id="BAABAL010000006">
    <property type="protein sequence ID" value="GAA4001986.1"/>
    <property type="molecule type" value="Genomic_DNA"/>
</dbReference>
<proteinExistence type="predicted"/>
<name>A0ABP7RTU7_9PSEU</name>
<protein>
    <submittedName>
        <fullName evidence="1">Uncharacterized protein</fullName>
    </submittedName>
</protein>